<gene>
    <name evidence="7" type="ORF">GCM10010913_36650</name>
</gene>
<feature type="transmembrane region" description="Helical" evidence="5">
    <location>
        <begin position="193"/>
        <end position="212"/>
    </location>
</feature>
<dbReference type="Proteomes" id="UP000608420">
    <property type="component" value="Unassembled WGS sequence"/>
</dbReference>
<evidence type="ECO:0000256" key="1">
    <source>
        <dbReference type="ARBA" id="ARBA00004141"/>
    </source>
</evidence>
<evidence type="ECO:0000313" key="8">
    <source>
        <dbReference type="Proteomes" id="UP000608420"/>
    </source>
</evidence>
<evidence type="ECO:0000313" key="7">
    <source>
        <dbReference type="EMBL" id="GGG11493.1"/>
    </source>
</evidence>
<sequence>MKNLLTIFVSPEVTFQRVKSSKLAWLTCMIVLMVFSCLIIYLQMPILQQITLDSFKSNPQISPDTYDTLAASSKVISYITVVITSAISIFIGGLLFMLLNLIVRGEAKYMQLVTVSAFAALPGSIGGLLTGILLKATNAQTLNDISISLGALVQDKGSMLFKALSIINPFSIWTLVLYIIGASVMMNRSKKQVAVWITIVWLIFSFGSLLLVK</sequence>
<evidence type="ECO:0000256" key="2">
    <source>
        <dbReference type="ARBA" id="ARBA00022692"/>
    </source>
</evidence>
<comment type="caution">
    <text evidence="7">The sequence shown here is derived from an EMBL/GenBank/DDBJ whole genome shotgun (WGS) entry which is preliminary data.</text>
</comment>
<dbReference type="EMBL" id="BMIW01000031">
    <property type="protein sequence ID" value="GGG11493.1"/>
    <property type="molecule type" value="Genomic_DNA"/>
</dbReference>
<evidence type="ECO:0000256" key="5">
    <source>
        <dbReference type="SAM" id="Phobius"/>
    </source>
</evidence>
<keyword evidence="2 5" id="KW-0812">Transmembrane</keyword>
<feature type="transmembrane region" description="Helical" evidence="5">
    <location>
        <begin position="159"/>
        <end position="181"/>
    </location>
</feature>
<feature type="transmembrane region" description="Helical" evidence="5">
    <location>
        <begin position="112"/>
        <end position="134"/>
    </location>
</feature>
<dbReference type="RefSeq" id="WP_120464357.1">
    <property type="nucleotide sequence ID" value="NZ_BMIW01000031.1"/>
</dbReference>
<organism evidence="7 8">
    <name type="scientific">Paenibacillus aceti</name>
    <dbReference type="NCBI Taxonomy" id="1820010"/>
    <lineage>
        <taxon>Bacteria</taxon>
        <taxon>Bacillati</taxon>
        <taxon>Bacillota</taxon>
        <taxon>Bacilli</taxon>
        <taxon>Bacillales</taxon>
        <taxon>Paenibacillaceae</taxon>
        <taxon>Paenibacillus</taxon>
    </lineage>
</organism>
<dbReference type="Pfam" id="PF04893">
    <property type="entry name" value="Yip1"/>
    <property type="match status" value="1"/>
</dbReference>
<evidence type="ECO:0000256" key="4">
    <source>
        <dbReference type="ARBA" id="ARBA00023136"/>
    </source>
</evidence>
<name>A0ABQ1W2E4_9BACL</name>
<accession>A0ABQ1W2E4</accession>
<keyword evidence="8" id="KW-1185">Reference proteome</keyword>
<evidence type="ECO:0000259" key="6">
    <source>
        <dbReference type="Pfam" id="PF04893"/>
    </source>
</evidence>
<protein>
    <recommendedName>
        <fullName evidence="6">Yip1 domain-containing protein</fullName>
    </recommendedName>
</protein>
<reference evidence="8" key="1">
    <citation type="journal article" date="2019" name="Int. J. Syst. Evol. Microbiol.">
        <title>The Global Catalogue of Microorganisms (GCM) 10K type strain sequencing project: providing services to taxonomists for standard genome sequencing and annotation.</title>
        <authorList>
            <consortium name="The Broad Institute Genomics Platform"/>
            <consortium name="The Broad Institute Genome Sequencing Center for Infectious Disease"/>
            <person name="Wu L."/>
            <person name="Ma J."/>
        </authorList>
    </citation>
    <scope>NUCLEOTIDE SEQUENCE [LARGE SCALE GENOMIC DNA]</scope>
    <source>
        <strain evidence="8">CGMCC 1.15420</strain>
    </source>
</reference>
<proteinExistence type="predicted"/>
<comment type="subcellular location">
    <subcellularLocation>
        <location evidence="1">Membrane</location>
        <topology evidence="1">Multi-pass membrane protein</topology>
    </subcellularLocation>
</comment>
<feature type="domain" description="Yip1" evidence="6">
    <location>
        <begin position="7"/>
        <end position="209"/>
    </location>
</feature>
<dbReference type="InterPro" id="IPR006977">
    <property type="entry name" value="Yip1_dom"/>
</dbReference>
<keyword evidence="3 5" id="KW-1133">Transmembrane helix</keyword>
<evidence type="ECO:0000256" key="3">
    <source>
        <dbReference type="ARBA" id="ARBA00022989"/>
    </source>
</evidence>
<feature type="transmembrane region" description="Helical" evidence="5">
    <location>
        <begin position="75"/>
        <end position="100"/>
    </location>
</feature>
<feature type="transmembrane region" description="Helical" evidence="5">
    <location>
        <begin position="23"/>
        <end position="44"/>
    </location>
</feature>
<keyword evidence="4 5" id="KW-0472">Membrane</keyword>